<evidence type="ECO:0000313" key="2">
    <source>
        <dbReference type="Proteomes" id="UP000316921"/>
    </source>
</evidence>
<name>A0A518BDB0_9BACT</name>
<proteinExistence type="predicted"/>
<dbReference type="RefSeq" id="WP_145061155.1">
    <property type="nucleotide sequence ID" value="NZ_CP036287.1"/>
</dbReference>
<dbReference type="KEGG" id="pbap:Pla133_00300"/>
<dbReference type="SUPFAM" id="SSF51126">
    <property type="entry name" value="Pectin lyase-like"/>
    <property type="match status" value="1"/>
</dbReference>
<evidence type="ECO:0008006" key="3">
    <source>
        <dbReference type="Google" id="ProtNLM"/>
    </source>
</evidence>
<dbReference type="EMBL" id="CP036287">
    <property type="protein sequence ID" value="QDU64968.1"/>
    <property type="molecule type" value="Genomic_DNA"/>
</dbReference>
<protein>
    <recommendedName>
        <fullName evidence="3">Right handed beta helix domain-containing protein</fullName>
    </recommendedName>
</protein>
<dbReference type="AlphaFoldDB" id="A0A518BDB0"/>
<gene>
    <name evidence="1" type="ORF">Pla133_00300</name>
</gene>
<evidence type="ECO:0000313" key="1">
    <source>
        <dbReference type="EMBL" id="QDU64968.1"/>
    </source>
</evidence>
<dbReference type="Proteomes" id="UP000316921">
    <property type="component" value="Chromosome"/>
</dbReference>
<reference evidence="1 2" key="1">
    <citation type="submission" date="2019-02" db="EMBL/GenBank/DDBJ databases">
        <title>Deep-cultivation of Planctomycetes and their phenomic and genomic characterization uncovers novel biology.</title>
        <authorList>
            <person name="Wiegand S."/>
            <person name="Jogler M."/>
            <person name="Boedeker C."/>
            <person name="Pinto D."/>
            <person name="Vollmers J."/>
            <person name="Rivas-Marin E."/>
            <person name="Kohn T."/>
            <person name="Peeters S.H."/>
            <person name="Heuer A."/>
            <person name="Rast P."/>
            <person name="Oberbeckmann S."/>
            <person name="Bunk B."/>
            <person name="Jeske O."/>
            <person name="Meyerdierks A."/>
            <person name="Storesund J.E."/>
            <person name="Kallscheuer N."/>
            <person name="Luecker S."/>
            <person name="Lage O.M."/>
            <person name="Pohl T."/>
            <person name="Merkel B.J."/>
            <person name="Hornburger P."/>
            <person name="Mueller R.-W."/>
            <person name="Bruemmer F."/>
            <person name="Labrenz M."/>
            <person name="Spormann A.M."/>
            <person name="Op den Camp H."/>
            <person name="Overmann J."/>
            <person name="Amann R."/>
            <person name="Jetten M.S.M."/>
            <person name="Mascher T."/>
            <person name="Medema M.H."/>
            <person name="Devos D.P."/>
            <person name="Kaster A.-K."/>
            <person name="Ovreas L."/>
            <person name="Rohde M."/>
            <person name="Galperin M.Y."/>
            <person name="Jogler C."/>
        </authorList>
    </citation>
    <scope>NUCLEOTIDE SEQUENCE [LARGE SCALE GENOMIC DNA]</scope>
    <source>
        <strain evidence="1 2">Pla133</strain>
    </source>
</reference>
<dbReference type="InterPro" id="IPR011050">
    <property type="entry name" value="Pectin_lyase_fold/virulence"/>
</dbReference>
<sequence length="437" mass="44155">MQRLPQLALLAVCGAPLVPARADVLVVDDDGGPGVFTDLQAAADAASTGDILLVKDGNYGDLTLIDGLTVVVDNGQTATVTGLRVVGLPADRTVIVDGLRVRLPASAASAGVPEVLVQDCAGLVFLQGLDVALTSVGAGQELPSQQIVIRDSSRVRLVESLVGSTTMAGELPPADPQPALVVDNSRVNVHDCRLVGSDGQSAGVDPVTLLGKGALAGAPGILLTGNGAYLRVANSFVLGGRGGDGALTSSVGCVAPADGGDGVYIEGFAQSLVTASGALVGGQAGAPARDAETFLCPATADAGDPIGQAPSAGIGFQTFGEFRPNFFMDAVVREQSDLVITYQNVPDEPVLWAIGLDPAPILPLFLFPGVPLEVEPLTVVMLPALVGAQYGVGTLPAVGDVLPPGQGINLFHQIARPGPSGLLLGEFGTQVLLDSSF</sequence>
<accession>A0A518BDB0</accession>
<keyword evidence="2" id="KW-1185">Reference proteome</keyword>
<organism evidence="1 2">
    <name type="scientific">Engelhardtia mirabilis</name>
    <dbReference type="NCBI Taxonomy" id="2528011"/>
    <lineage>
        <taxon>Bacteria</taxon>
        <taxon>Pseudomonadati</taxon>
        <taxon>Planctomycetota</taxon>
        <taxon>Planctomycetia</taxon>
        <taxon>Planctomycetia incertae sedis</taxon>
        <taxon>Engelhardtia</taxon>
    </lineage>
</organism>